<dbReference type="Proteomes" id="UP001149860">
    <property type="component" value="Chromosome"/>
</dbReference>
<evidence type="ECO:0000313" key="2">
    <source>
        <dbReference type="Proteomes" id="UP001149860"/>
    </source>
</evidence>
<proteinExistence type="predicted"/>
<sequence>MVKSLMWKLNAMNSDKWPINTKAYFFKNVGNLIASGFSLDHALEFTVETEPKLAKAVSQIANDLSNGMQFALSVRPFIDVETYQQLMVAERHGQLSVTLTELGRFFEARQRQMKKIQEILLYPFFLLGMLTLLVVGIKVVIMPSVSEIATTNTSVDSHNLFTWCVIFMFLIILGTAAYEVKQKTKIQKMAILIRFPLVGQVMQSYINYYLAGNLAVMLRNGLPSKEIIELLNTFERNSLLHNLGTSLNRELVDGVDIKIVVSKYAFISKEMINFFNTGLTTPQIAQSMNAYSQKHFEEFSRRVDRLINLVQPVMFCAIGVAIVLAYYQLLMPIYGSLKEIY</sequence>
<accession>A0ACD5DDH5</accession>
<name>A0ACD5DDH5_9LACO</name>
<reference evidence="1" key="1">
    <citation type="submission" date="2024-08" db="EMBL/GenBank/DDBJ databases">
        <title>Lentilactobacillus sp. nov., isolated from tree bark.</title>
        <authorList>
            <person name="Phuengjayaem S."/>
            <person name="Tanasupawat S."/>
        </authorList>
    </citation>
    <scope>NUCLEOTIDE SEQUENCE</scope>
    <source>
        <strain evidence="1">SPB1-3</strain>
    </source>
</reference>
<keyword evidence="2" id="KW-1185">Reference proteome</keyword>
<evidence type="ECO:0000313" key="1">
    <source>
        <dbReference type="EMBL" id="XFD38985.1"/>
    </source>
</evidence>
<gene>
    <name evidence="1" type="ORF">O0236_005990</name>
</gene>
<organism evidence="1 2">
    <name type="scientific">Lentilactobacillus terminaliae</name>
    <dbReference type="NCBI Taxonomy" id="3003483"/>
    <lineage>
        <taxon>Bacteria</taxon>
        <taxon>Bacillati</taxon>
        <taxon>Bacillota</taxon>
        <taxon>Bacilli</taxon>
        <taxon>Lactobacillales</taxon>
        <taxon>Lactobacillaceae</taxon>
        <taxon>Lentilactobacillus</taxon>
    </lineage>
</organism>
<protein>
    <submittedName>
        <fullName evidence="1">Type II secretion system F family protein</fullName>
    </submittedName>
</protein>
<dbReference type="EMBL" id="CP168151">
    <property type="protein sequence ID" value="XFD38985.1"/>
    <property type="molecule type" value="Genomic_DNA"/>
</dbReference>